<dbReference type="RefSeq" id="WP_012085421.1">
    <property type="nucleotide sequence ID" value="NC_009664.2"/>
</dbReference>
<evidence type="ECO:0000313" key="2">
    <source>
        <dbReference type="Proteomes" id="UP000001116"/>
    </source>
</evidence>
<accession>A6W4L7</accession>
<keyword evidence="2" id="KW-1185">Reference proteome</keyword>
<organism evidence="1 2">
    <name type="scientific">Kineococcus radiotolerans (strain ATCC BAA-149 / DSM 14245 / SRS30216)</name>
    <dbReference type="NCBI Taxonomy" id="266940"/>
    <lineage>
        <taxon>Bacteria</taxon>
        <taxon>Bacillati</taxon>
        <taxon>Actinomycetota</taxon>
        <taxon>Actinomycetes</taxon>
        <taxon>Kineosporiales</taxon>
        <taxon>Kineosporiaceae</taxon>
        <taxon>Kineococcus</taxon>
    </lineage>
</organism>
<dbReference type="Proteomes" id="UP000001116">
    <property type="component" value="Chromosome"/>
</dbReference>
<dbReference type="KEGG" id="kra:Krad_0266"/>
<evidence type="ECO:0000313" key="1">
    <source>
        <dbReference type="EMBL" id="ABS01756.1"/>
    </source>
</evidence>
<dbReference type="STRING" id="266940.Krad_0266"/>
<evidence type="ECO:0008006" key="3">
    <source>
        <dbReference type="Google" id="ProtNLM"/>
    </source>
</evidence>
<dbReference type="EMBL" id="CP000750">
    <property type="protein sequence ID" value="ABS01756.1"/>
    <property type="molecule type" value="Genomic_DNA"/>
</dbReference>
<dbReference type="AlphaFoldDB" id="A6W4L7"/>
<dbReference type="InterPro" id="IPR021295">
    <property type="entry name" value="DUF2867"/>
</dbReference>
<protein>
    <recommendedName>
        <fullName evidence="3">DUF2867 domain-containing protein</fullName>
    </recommendedName>
</protein>
<dbReference type="HOGENOM" id="CLU_116730_3_0_11"/>
<proteinExistence type="predicted"/>
<dbReference type="OrthoDB" id="4470938at2"/>
<dbReference type="eggNOG" id="ENOG5032YGA">
    <property type="taxonomic scope" value="Bacteria"/>
</dbReference>
<name>A6W4L7_KINRD</name>
<gene>
    <name evidence="1" type="ordered locus">Krad_0266</name>
</gene>
<reference evidence="2" key="1">
    <citation type="journal article" date="2008" name="PLoS ONE">
        <title>Survival in nuclear waste, extreme resistance, and potential applications gleaned from the genome sequence of Kineococcus radiotolerans SRS30216.</title>
        <authorList>
            <person name="Bagwell C.E."/>
            <person name="Bhat S."/>
            <person name="Hawkins G.M."/>
            <person name="Smith B.W."/>
            <person name="Biswas T."/>
            <person name="Hoover T.R."/>
            <person name="Saunders E."/>
            <person name="Han C.S."/>
            <person name="Tsodikov O.V."/>
            <person name="Shimkets L.J."/>
        </authorList>
    </citation>
    <scope>NUCLEOTIDE SEQUENCE [LARGE SCALE GENOMIC DNA]</scope>
    <source>
        <strain evidence="2">ATCC BAA-149 / DSM 14245 / SRS30216</strain>
    </source>
</reference>
<sequence length="146" mass="15467">MFGSCVFDDLPAPDFCDVHIVPLPPGAPVDPRVWATTMFSPRGAPSWVRAAIAARQALVPLLGVPRSDGAAFQRVRVVGDEALIAVDDAHLDVRIALAVDVARSLVGCTTAVRLKGRRGRAYFAPVAVGHGPVVQAMLHRTARLLG</sequence>
<dbReference type="Pfam" id="PF11066">
    <property type="entry name" value="DUF2867"/>
    <property type="match status" value="1"/>
</dbReference>